<keyword evidence="3" id="KW-1185">Reference proteome</keyword>
<dbReference type="Proteomes" id="UP001390339">
    <property type="component" value="Unassembled WGS sequence"/>
</dbReference>
<dbReference type="Gene3D" id="3.40.50.620">
    <property type="entry name" value="HUPs"/>
    <property type="match status" value="1"/>
</dbReference>
<protein>
    <recommendedName>
        <fullName evidence="4">Cytidyltransferase-like domain-containing protein</fullName>
    </recommendedName>
</protein>
<evidence type="ECO:0000256" key="1">
    <source>
        <dbReference type="SAM" id="MobiDB-lite"/>
    </source>
</evidence>
<dbReference type="InterPro" id="IPR014729">
    <property type="entry name" value="Rossmann-like_a/b/a_fold"/>
</dbReference>
<dbReference type="EMBL" id="JAPCWZ010000005">
    <property type="protein sequence ID" value="KAK8861788.1"/>
    <property type="molecule type" value="Genomic_DNA"/>
</dbReference>
<gene>
    <name evidence="2" type="ORF">PGQ11_008023</name>
</gene>
<organism evidence="2 3">
    <name type="scientific">Apiospora arundinis</name>
    <dbReference type="NCBI Taxonomy" id="335852"/>
    <lineage>
        <taxon>Eukaryota</taxon>
        <taxon>Fungi</taxon>
        <taxon>Dikarya</taxon>
        <taxon>Ascomycota</taxon>
        <taxon>Pezizomycotina</taxon>
        <taxon>Sordariomycetes</taxon>
        <taxon>Xylariomycetidae</taxon>
        <taxon>Amphisphaeriales</taxon>
        <taxon>Apiosporaceae</taxon>
        <taxon>Apiospora</taxon>
    </lineage>
</organism>
<evidence type="ECO:0000313" key="3">
    <source>
        <dbReference type="Proteomes" id="UP001390339"/>
    </source>
</evidence>
<feature type="region of interest" description="Disordered" evidence="1">
    <location>
        <begin position="224"/>
        <end position="248"/>
    </location>
</feature>
<evidence type="ECO:0000313" key="2">
    <source>
        <dbReference type="EMBL" id="KAK8861788.1"/>
    </source>
</evidence>
<feature type="compositionally biased region" description="Low complexity" evidence="1">
    <location>
        <begin position="233"/>
        <end position="245"/>
    </location>
</feature>
<dbReference type="SUPFAM" id="SSF52374">
    <property type="entry name" value="Nucleotidylyl transferase"/>
    <property type="match status" value="1"/>
</dbReference>
<evidence type="ECO:0008006" key="4">
    <source>
        <dbReference type="Google" id="ProtNLM"/>
    </source>
</evidence>
<name>A0ABR2IFF9_9PEZI</name>
<sequence length="328" mass="37701">MFEYLKKLKPSPPETARLGDYIRKAYTKDPSIKPFPDVERECAPPPPTLRRDRKNRIIYYIGTFNPPHQGHIALLDHVYRHSRDPDGFNAVAVIVMAHGESWVRRKVRDDAKPLQLTFDQRRRLLEDGLDNNAQTTDNMRSWLWVMPRDVNGWWAFQSKLAAACTKDGFALEFHELLGPDYVKASGPQCYAWNGVVTSNICRPADFDAGGGDPLIQLAEFEPWEQEPRRQQSAEQQQGDDGQVDGADAENEEDEAWMCYKQQKEGREEQQYSIRYIRCKQPDLDPDMSSSKLRRIIAESAPEELAENLRGLAPNPELLIQVMQENTKE</sequence>
<proteinExistence type="predicted"/>
<comment type="caution">
    <text evidence="2">The sequence shown here is derived from an EMBL/GenBank/DDBJ whole genome shotgun (WGS) entry which is preliminary data.</text>
</comment>
<accession>A0ABR2IFF9</accession>
<reference evidence="2 3" key="1">
    <citation type="journal article" date="2024" name="IMA Fungus">
        <title>Apiospora arundinis, a panoply of carbohydrate-active enzymes and secondary metabolites.</title>
        <authorList>
            <person name="Sorensen T."/>
            <person name="Petersen C."/>
            <person name="Muurmann A.T."/>
            <person name="Christiansen J.V."/>
            <person name="Brundto M.L."/>
            <person name="Overgaard C.K."/>
            <person name="Boysen A.T."/>
            <person name="Wollenberg R.D."/>
            <person name="Larsen T.O."/>
            <person name="Sorensen J.L."/>
            <person name="Nielsen K.L."/>
            <person name="Sondergaard T.E."/>
        </authorList>
    </citation>
    <scope>NUCLEOTIDE SEQUENCE [LARGE SCALE GENOMIC DNA]</scope>
    <source>
        <strain evidence="2 3">AAU 773</strain>
    </source>
</reference>